<dbReference type="EMBL" id="FLUQ01000006">
    <property type="protein sequence ID" value="SBW10418.1"/>
    <property type="molecule type" value="Genomic_DNA"/>
</dbReference>
<feature type="domain" description="BFD-like [2Fe-2S]-binding" evidence="1">
    <location>
        <begin position="9"/>
        <end position="55"/>
    </location>
</feature>
<protein>
    <recommendedName>
        <fullName evidence="1">BFD-like [2Fe-2S]-binding domain-containing protein</fullName>
    </recommendedName>
</protein>
<name>A0A212KFL8_9DELT</name>
<proteinExistence type="predicted"/>
<reference evidence="2" key="1">
    <citation type="submission" date="2016-04" db="EMBL/GenBank/DDBJ databases">
        <authorList>
            <person name="Evans L.H."/>
            <person name="Alamgir A."/>
            <person name="Owens N."/>
            <person name="Weber N.D."/>
            <person name="Virtaneva K."/>
            <person name="Barbian K."/>
            <person name="Babar A."/>
            <person name="Rosenke K."/>
        </authorList>
    </citation>
    <scope>NUCLEOTIDE SEQUENCE</scope>
    <source>
        <strain evidence="2">86</strain>
    </source>
</reference>
<evidence type="ECO:0000259" key="1">
    <source>
        <dbReference type="Pfam" id="PF04324"/>
    </source>
</evidence>
<dbReference type="InterPro" id="IPR007419">
    <property type="entry name" value="BFD-like_2Fe2S-bd_dom"/>
</dbReference>
<gene>
    <name evidence="2" type="ORF">KL86DPRO_60155</name>
</gene>
<evidence type="ECO:0000313" key="2">
    <source>
        <dbReference type="EMBL" id="SBW10418.1"/>
    </source>
</evidence>
<accession>A0A212KFL8</accession>
<dbReference type="Gene3D" id="1.10.10.1100">
    <property type="entry name" value="BFD-like [2Fe-2S]-binding domain"/>
    <property type="match status" value="1"/>
</dbReference>
<organism evidence="2">
    <name type="scientific">uncultured delta proteobacterium</name>
    <dbReference type="NCBI Taxonomy" id="34034"/>
    <lineage>
        <taxon>Bacteria</taxon>
        <taxon>Deltaproteobacteria</taxon>
        <taxon>environmental samples</taxon>
    </lineage>
</organism>
<dbReference type="Pfam" id="PF04324">
    <property type="entry name" value="Fer2_BFD"/>
    <property type="match status" value="1"/>
</dbReference>
<dbReference type="InterPro" id="IPR041854">
    <property type="entry name" value="BFD-like_2Fe2S-bd_dom_sf"/>
</dbReference>
<sequence length="75" mass="8294">MREDVPFACPCYDVSGEAFRTLIRQGVTDAAAIQKMTGAGLGCGMCEDRMMMVIRETIQEERAAAAPEKRAPRKR</sequence>
<dbReference type="AlphaFoldDB" id="A0A212KFL8"/>